<evidence type="ECO:0000313" key="3">
    <source>
        <dbReference type="Proteomes" id="UP001469365"/>
    </source>
</evidence>
<dbReference type="Proteomes" id="UP001469365">
    <property type="component" value="Unassembled WGS sequence"/>
</dbReference>
<dbReference type="EMBL" id="JBBPCC010000001">
    <property type="protein sequence ID" value="MEK8127006.1"/>
    <property type="molecule type" value="Genomic_DNA"/>
</dbReference>
<dbReference type="Pfam" id="PF01564">
    <property type="entry name" value="Spermine_synth"/>
    <property type="match status" value="1"/>
</dbReference>
<sequence length="249" mass="28095">MHIRVQESGFHQEITVYDTTDWYGEKGSFRVLQFANGDTQGAIDLNHPERMLFEYPRTMIHLLKHNVPESEDVFIIGHGIGTIAGHLTGKRCKVAEIDARVVELSRTWFGYRLDNVTIGDGRRILEQEKPHTYDCVVLDAFTEKGTPQTLISREFFDIIRDKLNGHGMVLLNLMGKGEHDPVINAVHTTLSESFSYTRAFVLPSAHAGEICNVLMIGSGRPIGCQARRMAGFRELEPGPGYVIRDKQQE</sequence>
<evidence type="ECO:0000256" key="1">
    <source>
        <dbReference type="ARBA" id="ARBA00023115"/>
    </source>
</evidence>
<name>A0ABU9DFG3_9BACL</name>
<organism evidence="2 3">
    <name type="scientific">Paenibacillus filicis</name>
    <dbReference type="NCBI Taxonomy" id="669464"/>
    <lineage>
        <taxon>Bacteria</taxon>
        <taxon>Bacillati</taxon>
        <taxon>Bacillota</taxon>
        <taxon>Bacilli</taxon>
        <taxon>Bacillales</taxon>
        <taxon>Paenibacillaceae</taxon>
        <taxon>Paenibacillus</taxon>
    </lineage>
</organism>
<protein>
    <submittedName>
        <fullName evidence="2">Fused MFS/spermidine synthase</fullName>
    </submittedName>
</protein>
<keyword evidence="1" id="KW-0620">Polyamine biosynthesis</keyword>
<dbReference type="PANTHER" id="PTHR43317">
    <property type="entry name" value="THERMOSPERMINE SYNTHASE ACAULIS5"/>
    <property type="match status" value="1"/>
</dbReference>
<reference evidence="2 3" key="1">
    <citation type="submission" date="2024-04" db="EMBL/GenBank/DDBJ databases">
        <title>draft genome sequnece of Paenibacillus filicis.</title>
        <authorList>
            <person name="Kim D.-U."/>
        </authorList>
    </citation>
    <scope>NUCLEOTIDE SEQUENCE [LARGE SCALE GENOMIC DNA]</scope>
    <source>
        <strain evidence="2 3">KACC14197</strain>
    </source>
</reference>
<keyword evidence="3" id="KW-1185">Reference proteome</keyword>
<dbReference type="InterPro" id="IPR029063">
    <property type="entry name" value="SAM-dependent_MTases_sf"/>
</dbReference>
<accession>A0ABU9DFG3</accession>
<gene>
    <name evidence="2" type="ORF">WMW72_03685</name>
</gene>
<dbReference type="RefSeq" id="WP_341414044.1">
    <property type="nucleotide sequence ID" value="NZ_JBBPCC010000001.1"/>
</dbReference>
<dbReference type="Gene3D" id="3.40.50.150">
    <property type="entry name" value="Vaccinia Virus protein VP39"/>
    <property type="match status" value="1"/>
</dbReference>
<evidence type="ECO:0000313" key="2">
    <source>
        <dbReference type="EMBL" id="MEK8127006.1"/>
    </source>
</evidence>
<dbReference type="SUPFAM" id="SSF53335">
    <property type="entry name" value="S-adenosyl-L-methionine-dependent methyltransferases"/>
    <property type="match status" value="1"/>
</dbReference>
<dbReference type="NCBIfam" id="NF037959">
    <property type="entry name" value="MFS_SpdSyn"/>
    <property type="match status" value="1"/>
</dbReference>
<proteinExistence type="predicted"/>
<dbReference type="PANTHER" id="PTHR43317:SF1">
    <property type="entry name" value="THERMOSPERMINE SYNTHASE ACAULIS5"/>
    <property type="match status" value="1"/>
</dbReference>
<comment type="caution">
    <text evidence="2">The sequence shown here is derived from an EMBL/GenBank/DDBJ whole genome shotgun (WGS) entry which is preliminary data.</text>
</comment>